<evidence type="ECO:0000256" key="3">
    <source>
        <dbReference type="ARBA" id="ARBA00022729"/>
    </source>
</evidence>
<keyword evidence="5" id="KW-0472">Membrane</keyword>
<keyword evidence="2" id="KW-0812">Transmembrane</keyword>
<organism evidence="9 10">
    <name type="scientific">Hibiscus trionum</name>
    <name type="common">Flower of an hour</name>
    <dbReference type="NCBI Taxonomy" id="183268"/>
    <lineage>
        <taxon>Eukaryota</taxon>
        <taxon>Viridiplantae</taxon>
        <taxon>Streptophyta</taxon>
        <taxon>Embryophyta</taxon>
        <taxon>Tracheophyta</taxon>
        <taxon>Spermatophyta</taxon>
        <taxon>Magnoliopsida</taxon>
        <taxon>eudicotyledons</taxon>
        <taxon>Gunneridae</taxon>
        <taxon>Pentapetalae</taxon>
        <taxon>rosids</taxon>
        <taxon>malvids</taxon>
        <taxon>Malvales</taxon>
        <taxon>Malvaceae</taxon>
        <taxon>Malvoideae</taxon>
        <taxon>Hibiscus</taxon>
    </lineage>
</organism>
<evidence type="ECO:0000256" key="1">
    <source>
        <dbReference type="ARBA" id="ARBA00004479"/>
    </source>
</evidence>
<evidence type="ECO:0000256" key="2">
    <source>
        <dbReference type="ARBA" id="ARBA00022692"/>
    </source>
</evidence>
<sequence>MESKCLAMLVLVFLMLGAVGWCEGCLEEESVALSQLKPFFPFIDYTVAVERPRLDYHFDEDYDSSVEEDYYSVEEKESSLDCCKWDRVECNPTTGRVIKLFLPFPTRRNDFFRDHWYLNASLFLPFEELKNLSLSGNRIAGCVADQGFERLSSRLNKLEILDLSFNYFNDTILASISELSSLKSLILRGNEIMTLNHNNGIKMLSKLNNLEVLDLSSNFLEALNFQNLGFETTVNLMGKFYVKDSRA</sequence>
<dbReference type="InterPro" id="IPR046956">
    <property type="entry name" value="RLP23-like"/>
</dbReference>
<dbReference type="Proteomes" id="UP001165190">
    <property type="component" value="Unassembled WGS sequence"/>
</dbReference>
<keyword evidence="6" id="KW-0675">Receptor</keyword>
<evidence type="ECO:0000313" key="9">
    <source>
        <dbReference type="EMBL" id="GMI81150.1"/>
    </source>
</evidence>
<feature type="chain" id="PRO_5040933188" description="Leucine-rich repeat-containing N-terminal plant-type domain-containing protein" evidence="8">
    <location>
        <begin position="23"/>
        <end position="247"/>
    </location>
</feature>
<evidence type="ECO:0000313" key="10">
    <source>
        <dbReference type="Proteomes" id="UP001165190"/>
    </source>
</evidence>
<comment type="caution">
    <text evidence="9">The sequence shown here is derived from an EMBL/GenBank/DDBJ whole genome shotgun (WGS) entry which is preliminary data.</text>
</comment>
<dbReference type="Pfam" id="PF00560">
    <property type="entry name" value="LRR_1"/>
    <property type="match status" value="1"/>
</dbReference>
<keyword evidence="7" id="KW-0325">Glycoprotein</keyword>
<reference evidence="9" key="1">
    <citation type="submission" date="2023-05" db="EMBL/GenBank/DDBJ databases">
        <title>Genome and transcriptome analyses reveal genes involved in the formation of fine ridges on petal epidermal cells in Hibiscus trionum.</title>
        <authorList>
            <person name="Koshimizu S."/>
            <person name="Masuda S."/>
            <person name="Ishii T."/>
            <person name="Shirasu K."/>
            <person name="Hoshino A."/>
            <person name="Arita M."/>
        </authorList>
    </citation>
    <scope>NUCLEOTIDE SEQUENCE</scope>
    <source>
        <strain evidence="9">Hamamatsu line</strain>
    </source>
</reference>
<protein>
    <recommendedName>
        <fullName evidence="11">Leucine-rich repeat-containing N-terminal plant-type domain-containing protein</fullName>
    </recommendedName>
</protein>
<evidence type="ECO:0008006" key="11">
    <source>
        <dbReference type="Google" id="ProtNLM"/>
    </source>
</evidence>
<dbReference type="PANTHER" id="PTHR48063:SF35">
    <property type="entry name" value="RECEPTOR-LIKE PROTEIN 12"/>
    <property type="match status" value="1"/>
</dbReference>
<dbReference type="InterPro" id="IPR032675">
    <property type="entry name" value="LRR_dom_sf"/>
</dbReference>
<evidence type="ECO:0000256" key="5">
    <source>
        <dbReference type="ARBA" id="ARBA00023136"/>
    </source>
</evidence>
<keyword evidence="4" id="KW-1133">Transmembrane helix</keyword>
<evidence type="ECO:0000256" key="7">
    <source>
        <dbReference type="ARBA" id="ARBA00023180"/>
    </source>
</evidence>
<evidence type="ECO:0000256" key="4">
    <source>
        <dbReference type="ARBA" id="ARBA00022989"/>
    </source>
</evidence>
<dbReference type="PANTHER" id="PTHR48063">
    <property type="entry name" value="LRR RECEPTOR-LIKE KINASE"/>
    <property type="match status" value="1"/>
</dbReference>
<evidence type="ECO:0000256" key="6">
    <source>
        <dbReference type="ARBA" id="ARBA00023170"/>
    </source>
</evidence>
<dbReference type="AlphaFoldDB" id="A0A9W7HNI4"/>
<keyword evidence="3 8" id="KW-0732">Signal</keyword>
<keyword evidence="10" id="KW-1185">Reference proteome</keyword>
<gene>
    <name evidence="9" type="ORF">HRI_001784300</name>
</gene>
<dbReference type="GO" id="GO:0016020">
    <property type="term" value="C:membrane"/>
    <property type="evidence" value="ECO:0007669"/>
    <property type="project" value="UniProtKB-SubCell"/>
</dbReference>
<dbReference type="OrthoDB" id="1738872at2759"/>
<proteinExistence type="predicted"/>
<dbReference type="SUPFAM" id="SSF52058">
    <property type="entry name" value="L domain-like"/>
    <property type="match status" value="1"/>
</dbReference>
<evidence type="ECO:0000256" key="8">
    <source>
        <dbReference type="SAM" id="SignalP"/>
    </source>
</evidence>
<accession>A0A9W7HNI4</accession>
<dbReference type="Gene3D" id="3.80.10.10">
    <property type="entry name" value="Ribonuclease Inhibitor"/>
    <property type="match status" value="1"/>
</dbReference>
<dbReference type="EMBL" id="BSYR01000019">
    <property type="protein sequence ID" value="GMI81150.1"/>
    <property type="molecule type" value="Genomic_DNA"/>
</dbReference>
<name>A0A9W7HNI4_HIBTR</name>
<comment type="subcellular location">
    <subcellularLocation>
        <location evidence="1">Membrane</location>
        <topology evidence="1">Single-pass type I membrane protein</topology>
    </subcellularLocation>
</comment>
<dbReference type="InterPro" id="IPR001611">
    <property type="entry name" value="Leu-rich_rpt"/>
</dbReference>
<feature type="signal peptide" evidence="8">
    <location>
        <begin position="1"/>
        <end position="22"/>
    </location>
</feature>